<dbReference type="SUPFAM" id="SSF52540">
    <property type="entry name" value="P-loop containing nucleoside triphosphate hydrolases"/>
    <property type="match status" value="2"/>
</dbReference>
<dbReference type="PANTHER" id="PTHR43790:SF4">
    <property type="entry name" value="GUANOSINE IMPORT ATP-BINDING PROTEIN NUPO"/>
    <property type="match status" value="1"/>
</dbReference>
<name>A0ABW4RWI7_9ACTN</name>
<feature type="domain" description="ABC transporter" evidence="3">
    <location>
        <begin position="20"/>
        <end position="255"/>
    </location>
</feature>
<dbReference type="RefSeq" id="WP_343872006.1">
    <property type="nucleotide sequence ID" value="NZ_BAAAIX010000004.1"/>
</dbReference>
<evidence type="ECO:0000313" key="5">
    <source>
        <dbReference type="Proteomes" id="UP001597326"/>
    </source>
</evidence>
<dbReference type="Proteomes" id="UP001597326">
    <property type="component" value="Unassembled WGS sequence"/>
</dbReference>
<evidence type="ECO:0000313" key="4">
    <source>
        <dbReference type="EMBL" id="MFD1890696.1"/>
    </source>
</evidence>
<dbReference type="InterPro" id="IPR050107">
    <property type="entry name" value="ABC_carbohydrate_import_ATPase"/>
</dbReference>
<sequence>MNSDRRASTGLAGPGDGAGLQLRGITKRFGPLVANDHIDLDIRPGEIHCLLGENGAGKSTLMNVLYGLLQADEGTISVDGTELHLADPRQAMAAGIGMVHQHFMLVEVFTVAENLVLGRETGAMGTVDMKAARARVRELSERYKLQVDPDAVIENLPVGVQQRVEILKALANDAKYLIFDEPTAVLTPQEIDELMAVMQALRDEGRAIVFITHKLREVRAIADRITVIRRGKVVGTADPSMTEAQLAELMVGRAVALTVDKQPPKLGAERLVVSDLVVANAAGTVMVDHVDFSVRGGEILCLAGVQGNGQTELAEAILGTTPVTGGSIQVDGSEIGHLNPHQTLEAGIGFVPEDRQKDGFVGSFSVAENLVLNHVDEFSRGLALNMDKIRQNATSRVDEFDIRTASIDLPVASLSGGNQQKVVLARELSRPLSLLVANQPTRGVDVGAIEFLHDRIVAERDNGTAVVIVSTELDEVVGLADRVAVMYRGKIVGIVPPDTPRDALGLMMAGVPEHEALAAAGVAPAAPREEGERA</sequence>
<keyword evidence="1" id="KW-0547">Nucleotide-binding</keyword>
<accession>A0ABW4RWI7</accession>
<keyword evidence="5" id="KW-1185">Reference proteome</keyword>
<comment type="caution">
    <text evidence="4">The sequence shown here is derived from an EMBL/GenBank/DDBJ whole genome shotgun (WGS) entry which is preliminary data.</text>
</comment>
<dbReference type="CDD" id="cd03216">
    <property type="entry name" value="ABC_Carb_Monos_I"/>
    <property type="match status" value="1"/>
</dbReference>
<evidence type="ECO:0000259" key="3">
    <source>
        <dbReference type="PROSITE" id="PS50893"/>
    </source>
</evidence>
<keyword evidence="2 4" id="KW-0067">ATP-binding</keyword>
<dbReference type="PROSITE" id="PS00211">
    <property type="entry name" value="ABC_TRANSPORTER_1"/>
    <property type="match status" value="1"/>
</dbReference>
<proteinExistence type="predicted"/>
<dbReference type="InterPro" id="IPR003439">
    <property type="entry name" value="ABC_transporter-like_ATP-bd"/>
</dbReference>
<dbReference type="Pfam" id="PF00005">
    <property type="entry name" value="ABC_tran"/>
    <property type="match status" value="2"/>
</dbReference>
<dbReference type="InterPro" id="IPR017871">
    <property type="entry name" value="ABC_transporter-like_CS"/>
</dbReference>
<dbReference type="InterPro" id="IPR027417">
    <property type="entry name" value="P-loop_NTPase"/>
</dbReference>
<organism evidence="4 5">
    <name type="scientific">Luteococcus peritonei</name>
    <dbReference type="NCBI Taxonomy" id="88874"/>
    <lineage>
        <taxon>Bacteria</taxon>
        <taxon>Bacillati</taxon>
        <taxon>Actinomycetota</taxon>
        <taxon>Actinomycetes</taxon>
        <taxon>Propionibacteriales</taxon>
        <taxon>Propionibacteriaceae</taxon>
        <taxon>Luteococcus</taxon>
    </lineage>
</organism>
<dbReference type="PROSITE" id="PS50893">
    <property type="entry name" value="ABC_TRANSPORTER_2"/>
    <property type="match status" value="2"/>
</dbReference>
<feature type="domain" description="ABC transporter" evidence="3">
    <location>
        <begin position="271"/>
        <end position="513"/>
    </location>
</feature>
<dbReference type="GO" id="GO:0005524">
    <property type="term" value="F:ATP binding"/>
    <property type="evidence" value="ECO:0007669"/>
    <property type="project" value="UniProtKB-KW"/>
</dbReference>
<gene>
    <name evidence="4" type="ORF">ACFSCS_10965</name>
</gene>
<dbReference type="InterPro" id="IPR003593">
    <property type="entry name" value="AAA+_ATPase"/>
</dbReference>
<dbReference type="PANTHER" id="PTHR43790">
    <property type="entry name" value="CARBOHYDRATE TRANSPORT ATP-BINDING PROTEIN MG119-RELATED"/>
    <property type="match status" value="1"/>
</dbReference>
<dbReference type="EMBL" id="JBHUFZ010000025">
    <property type="protein sequence ID" value="MFD1890696.1"/>
    <property type="molecule type" value="Genomic_DNA"/>
</dbReference>
<protein>
    <submittedName>
        <fullName evidence="4">ABC transporter ATP-binding protein</fullName>
    </submittedName>
</protein>
<dbReference type="Gene3D" id="3.40.50.300">
    <property type="entry name" value="P-loop containing nucleotide triphosphate hydrolases"/>
    <property type="match status" value="2"/>
</dbReference>
<evidence type="ECO:0000256" key="1">
    <source>
        <dbReference type="ARBA" id="ARBA00022741"/>
    </source>
</evidence>
<dbReference type="CDD" id="cd03215">
    <property type="entry name" value="ABC_Carb_Monos_II"/>
    <property type="match status" value="1"/>
</dbReference>
<evidence type="ECO:0000256" key="2">
    <source>
        <dbReference type="ARBA" id="ARBA00022840"/>
    </source>
</evidence>
<reference evidence="5" key="1">
    <citation type="journal article" date="2019" name="Int. J. Syst. Evol. Microbiol.">
        <title>The Global Catalogue of Microorganisms (GCM) 10K type strain sequencing project: providing services to taxonomists for standard genome sequencing and annotation.</title>
        <authorList>
            <consortium name="The Broad Institute Genomics Platform"/>
            <consortium name="The Broad Institute Genome Sequencing Center for Infectious Disease"/>
            <person name="Wu L."/>
            <person name="Ma J."/>
        </authorList>
    </citation>
    <scope>NUCLEOTIDE SEQUENCE [LARGE SCALE GENOMIC DNA]</scope>
    <source>
        <strain evidence="5">CAIM 431</strain>
    </source>
</reference>
<dbReference type="SMART" id="SM00382">
    <property type="entry name" value="AAA"/>
    <property type="match status" value="2"/>
</dbReference>